<name>A0A0P0XNS3_ORYSJ</name>
<reference evidence="3" key="1">
    <citation type="journal article" date="2005" name="Nature">
        <title>The map-based sequence of the rice genome.</title>
        <authorList>
            <consortium name="International rice genome sequencing project (IRGSP)"/>
            <person name="Matsumoto T."/>
            <person name="Wu J."/>
            <person name="Kanamori H."/>
            <person name="Katayose Y."/>
            <person name="Fujisawa M."/>
            <person name="Namiki N."/>
            <person name="Mizuno H."/>
            <person name="Yamamoto K."/>
            <person name="Antonio B.A."/>
            <person name="Baba T."/>
            <person name="Sakata K."/>
            <person name="Nagamura Y."/>
            <person name="Aoki H."/>
            <person name="Arikawa K."/>
            <person name="Arita K."/>
            <person name="Bito T."/>
            <person name="Chiden Y."/>
            <person name="Fujitsuka N."/>
            <person name="Fukunaka R."/>
            <person name="Hamada M."/>
            <person name="Harada C."/>
            <person name="Hayashi A."/>
            <person name="Hijishita S."/>
            <person name="Honda M."/>
            <person name="Hosokawa S."/>
            <person name="Ichikawa Y."/>
            <person name="Idonuma A."/>
            <person name="Iijima M."/>
            <person name="Ikeda M."/>
            <person name="Ikeno M."/>
            <person name="Ito K."/>
            <person name="Ito S."/>
            <person name="Ito T."/>
            <person name="Ito Y."/>
            <person name="Ito Y."/>
            <person name="Iwabuchi A."/>
            <person name="Kamiya K."/>
            <person name="Karasawa W."/>
            <person name="Kurita K."/>
            <person name="Katagiri S."/>
            <person name="Kikuta A."/>
            <person name="Kobayashi H."/>
            <person name="Kobayashi N."/>
            <person name="Machita K."/>
            <person name="Maehara T."/>
            <person name="Masukawa M."/>
            <person name="Mizubayashi T."/>
            <person name="Mukai Y."/>
            <person name="Nagasaki H."/>
            <person name="Nagata Y."/>
            <person name="Naito S."/>
            <person name="Nakashima M."/>
            <person name="Nakama Y."/>
            <person name="Nakamichi Y."/>
            <person name="Nakamura M."/>
            <person name="Meguro A."/>
            <person name="Negishi M."/>
            <person name="Ohta I."/>
            <person name="Ohta T."/>
            <person name="Okamoto M."/>
            <person name="Ono N."/>
            <person name="Saji S."/>
            <person name="Sakaguchi M."/>
            <person name="Sakai K."/>
            <person name="Shibata M."/>
            <person name="Shimokawa T."/>
            <person name="Song J."/>
            <person name="Takazaki Y."/>
            <person name="Terasawa K."/>
            <person name="Tsugane M."/>
            <person name="Tsuji K."/>
            <person name="Ueda S."/>
            <person name="Waki K."/>
            <person name="Yamagata H."/>
            <person name="Yamamoto M."/>
            <person name="Yamamoto S."/>
            <person name="Yamane H."/>
            <person name="Yoshiki S."/>
            <person name="Yoshihara R."/>
            <person name="Yukawa K."/>
            <person name="Zhong H."/>
            <person name="Yano M."/>
            <person name="Yuan Q."/>
            <person name="Ouyang S."/>
            <person name="Liu J."/>
            <person name="Jones K.M."/>
            <person name="Gansberger K."/>
            <person name="Moffat K."/>
            <person name="Hill J."/>
            <person name="Bera J."/>
            <person name="Fadrosh D."/>
            <person name="Jin S."/>
            <person name="Johri S."/>
            <person name="Kim M."/>
            <person name="Overton L."/>
            <person name="Reardon M."/>
            <person name="Tsitrin T."/>
            <person name="Vuong H."/>
            <person name="Weaver B."/>
            <person name="Ciecko A."/>
            <person name="Tallon L."/>
            <person name="Jackson J."/>
            <person name="Pai G."/>
            <person name="Aken S.V."/>
            <person name="Utterback T."/>
            <person name="Reidmuller S."/>
            <person name="Feldblyum T."/>
            <person name="Hsiao J."/>
            <person name="Zismann V."/>
            <person name="Iobst S."/>
            <person name="de Vazeille A.R."/>
            <person name="Buell C.R."/>
            <person name="Ying K."/>
            <person name="Li Y."/>
            <person name="Lu T."/>
            <person name="Huang Y."/>
            <person name="Zhao Q."/>
            <person name="Feng Q."/>
            <person name="Zhang L."/>
            <person name="Zhu J."/>
            <person name="Weng Q."/>
            <person name="Mu J."/>
            <person name="Lu Y."/>
            <person name="Fan D."/>
            <person name="Liu Y."/>
            <person name="Guan J."/>
            <person name="Zhang Y."/>
            <person name="Yu S."/>
            <person name="Liu X."/>
            <person name="Zhang Y."/>
            <person name="Hong G."/>
            <person name="Han B."/>
            <person name="Choisne N."/>
            <person name="Demange N."/>
            <person name="Orjeda G."/>
            <person name="Samain S."/>
            <person name="Cattolico L."/>
            <person name="Pelletier E."/>
            <person name="Couloux A."/>
            <person name="Segurens B."/>
            <person name="Wincker P."/>
            <person name="D'Hont A."/>
            <person name="Scarpelli C."/>
            <person name="Weissenbach J."/>
            <person name="Salanoubat M."/>
            <person name="Quetier F."/>
            <person name="Yu Y."/>
            <person name="Kim H.R."/>
            <person name="Rambo T."/>
            <person name="Currie J."/>
            <person name="Collura K."/>
            <person name="Luo M."/>
            <person name="Yang T."/>
            <person name="Ammiraju J.S.S."/>
            <person name="Engler F."/>
            <person name="Soderlund C."/>
            <person name="Wing R.A."/>
            <person name="Palmer L.E."/>
            <person name="de la Bastide M."/>
            <person name="Spiegel L."/>
            <person name="Nascimento L."/>
            <person name="Zutavern T."/>
            <person name="O'Shaughnessy A."/>
            <person name="Dike S."/>
            <person name="Dedhia N."/>
            <person name="Preston R."/>
            <person name="Balija V."/>
            <person name="McCombie W.R."/>
            <person name="Chow T."/>
            <person name="Chen H."/>
            <person name="Chung M."/>
            <person name="Chen C."/>
            <person name="Shaw J."/>
            <person name="Wu H."/>
            <person name="Hsiao K."/>
            <person name="Chao Y."/>
            <person name="Chu M."/>
            <person name="Cheng C."/>
            <person name="Hour A."/>
            <person name="Lee P."/>
            <person name="Lin S."/>
            <person name="Lin Y."/>
            <person name="Liou J."/>
            <person name="Liu S."/>
            <person name="Hsing Y."/>
            <person name="Raghuvanshi S."/>
            <person name="Mohanty A."/>
            <person name="Bharti A.K."/>
            <person name="Gaur A."/>
            <person name="Gupta V."/>
            <person name="Kumar D."/>
            <person name="Ravi V."/>
            <person name="Vij S."/>
            <person name="Kapur A."/>
            <person name="Khurana P."/>
            <person name="Khurana P."/>
            <person name="Khurana J.P."/>
            <person name="Tyagi A.K."/>
            <person name="Gaikwad K."/>
            <person name="Singh A."/>
            <person name="Dalal V."/>
            <person name="Srivastava S."/>
            <person name="Dixit A."/>
            <person name="Pal A.K."/>
            <person name="Ghazi I.A."/>
            <person name="Yadav M."/>
            <person name="Pandit A."/>
            <person name="Bhargava A."/>
            <person name="Sureshbabu K."/>
            <person name="Batra K."/>
            <person name="Sharma T.R."/>
            <person name="Mohapatra T."/>
            <person name="Singh N.K."/>
            <person name="Messing J."/>
            <person name="Nelson A.B."/>
            <person name="Fuks G."/>
            <person name="Kavchok S."/>
            <person name="Keizer G."/>
            <person name="Linton E."/>
            <person name="Llaca V."/>
            <person name="Song R."/>
            <person name="Tanyolac B."/>
            <person name="Young S."/>
            <person name="Ho-Il K."/>
            <person name="Hahn J.H."/>
            <person name="Sangsakoo G."/>
            <person name="Vanavichit A."/>
            <person name="de Mattos Luiz.A.T."/>
            <person name="Zimmer P.D."/>
            <person name="Malone G."/>
            <person name="Dellagostin O."/>
            <person name="de Oliveira A.C."/>
            <person name="Bevan M."/>
            <person name="Bancroft I."/>
            <person name="Minx P."/>
            <person name="Cordum H."/>
            <person name="Wilson R."/>
            <person name="Cheng Z."/>
            <person name="Jin W."/>
            <person name="Jiang J."/>
            <person name="Leong S.A."/>
            <person name="Iwama H."/>
            <person name="Gojobori T."/>
            <person name="Itoh T."/>
            <person name="Niimura Y."/>
            <person name="Fujii Y."/>
            <person name="Habara T."/>
            <person name="Sakai H."/>
            <person name="Sato Y."/>
            <person name="Wilson G."/>
            <person name="Kumar K."/>
            <person name="McCouch S."/>
            <person name="Juretic N."/>
            <person name="Hoen D."/>
            <person name="Wright S."/>
            <person name="Bruskiewich R."/>
            <person name="Bureau T."/>
            <person name="Miyao A."/>
            <person name="Hirochika H."/>
            <person name="Nishikawa T."/>
            <person name="Kadowaki K."/>
            <person name="Sugiura M."/>
            <person name="Burr B."/>
            <person name="Sasaki T."/>
        </authorList>
    </citation>
    <scope>NUCLEOTIDE SEQUENCE [LARGE SCALE GENOMIC DNA]</scope>
    <source>
        <strain evidence="3">cv. Nipponbare</strain>
    </source>
</reference>
<evidence type="ECO:0000256" key="1">
    <source>
        <dbReference type="SAM" id="MobiDB-lite"/>
    </source>
</evidence>
<protein>
    <submittedName>
        <fullName evidence="2">Os09g0449700 protein</fullName>
    </submittedName>
</protein>
<proteinExistence type="predicted"/>
<gene>
    <name evidence="2" type="ordered locus">Os09g0449700</name>
    <name evidence="2" type="ORF">OSNPB_090449700</name>
</gene>
<dbReference type="PaxDb" id="39947-A0A0P0XNS3"/>
<dbReference type="AlphaFoldDB" id="A0A0P0XNS3"/>
<dbReference type="EMBL" id="AP014965">
    <property type="protein sequence ID" value="BAT08376.1"/>
    <property type="molecule type" value="Genomic_DNA"/>
</dbReference>
<dbReference type="InParanoid" id="A0A0P0XNS3"/>
<dbReference type="SMR" id="A0A0P0XNS3"/>
<feature type="region of interest" description="Disordered" evidence="1">
    <location>
        <begin position="1"/>
        <end position="30"/>
    </location>
</feature>
<evidence type="ECO:0000313" key="2">
    <source>
        <dbReference type="EMBL" id="BAT08376.1"/>
    </source>
</evidence>
<evidence type="ECO:0000313" key="3">
    <source>
        <dbReference type="Proteomes" id="UP000059680"/>
    </source>
</evidence>
<reference evidence="2 3" key="3">
    <citation type="journal article" date="2013" name="Rice">
        <title>Improvement of the Oryza sativa Nipponbare reference genome using next generation sequence and optical map data.</title>
        <authorList>
            <person name="Kawahara Y."/>
            <person name="de la Bastide M."/>
            <person name="Hamilton J.P."/>
            <person name="Kanamori H."/>
            <person name="McCombie W.R."/>
            <person name="Ouyang S."/>
            <person name="Schwartz D.C."/>
            <person name="Tanaka T."/>
            <person name="Wu J."/>
            <person name="Zhou S."/>
            <person name="Childs K.L."/>
            <person name="Davidson R.M."/>
            <person name="Lin H."/>
            <person name="Quesada-Ocampo L."/>
            <person name="Vaillancourt B."/>
            <person name="Sakai H."/>
            <person name="Lee S.S."/>
            <person name="Kim J."/>
            <person name="Numa H."/>
            <person name="Itoh T."/>
            <person name="Buell C.R."/>
            <person name="Matsumoto T."/>
        </authorList>
    </citation>
    <scope>NUCLEOTIDE SEQUENCE [LARGE SCALE GENOMIC DNA]</scope>
    <source>
        <strain evidence="3">cv. Nipponbare</strain>
    </source>
</reference>
<keyword evidence="3" id="KW-1185">Reference proteome</keyword>
<sequence>MKVRSSLPCESIKGSGGEVQGGEVNRGRRRRWRKRRGLVGTCMQARCLVRRKMKLVVSQVAPCSPILIASLP</sequence>
<reference evidence="2 3" key="2">
    <citation type="journal article" date="2013" name="Plant Cell Physiol.">
        <title>Rice Annotation Project Database (RAP-DB): an integrative and interactive database for rice genomics.</title>
        <authorList>
            <person name="Sakai H."/>
            <person name="Lee S.S."/>
            <person name="Tanaka T."/>
            <person name="Numa H."/>
            <person name="Kim J."/>
            <person name="Kawahara Y."/>
            <person name="Wakimoto H."/>
            <person name="Yang C.C."/>
            <person name="Iwamoto M."/>
            <person name="Abe T."/>
            <person name="Yamada Y."/>
            <person name="Muto A."/>
            <person name="Inokuchi H."/>
            <person name="Ikemura T."/>
            <person name="Matsumoto T."/>
            <person name="Sasaki T."/>
            <person name="Itoh T."/>
        </authorList>
    </citation>
    <scope>NUCLEOTIDE SEQUENCE [LARGE SCALE GENOMIC DNA]</scope>
    <source>
        <strain evidence="3">cv. Nipponbare</strain>
    </source>
</reference>
<dbReference type="Gramene" id="Os09t0449700-01">
    <property type="protein sequence ID" value="Os09t0449700-01"/>
    <property type="gene ID" value="Os09g0449700"/>
</dbReference>
<organism evidence="2 3">
    <name type="scientific">Oryza sativa subsp. japonica</name>
    <name type="common">Rice</name>
    <dbReference type="NCBI Taxonomy" id="39947"/>
    <lineage>
        <taxon>Eukaryota</taxon>
        <taxon>Viridiplantae</taxon>
        <taxon>Streptophyta</taxon>
        <taxon>Embryophyta</taxon>
        <taxon>Tracheophyta</taxon>
        <taxon>Spermatophyta</taxon>
        <taxon>Magnoliopsida</taxon>
        <taxon>Liliopsida</taxon>
        <taxon>Poales</taxon>
        <taxon>Poaceae</taxon>
        <taxon>BOP clade</taxon>
        <taxon>Oryzoideae</taxon>
        <taxon>Oryzeae</taxon>
        <taxon>Oryzinae</taxon>
        <taxon>Oryza</taxon>
        <taxon>Oryza sativa</taxon>
    </lineage>
</organism>
<dbReference type="Proteomes" id="UP000059680">
    <property type="component" value="Chromosome 9"/>
</dbReference>
<accession>A0A0P0XNS3</accession>